<proteinExistence type="predicted"/>
<reference evidence="7 8" key="1">
    <citation type="submission" date="2024-01" db="EMBL/GenBank/DDBJ databases">
        <title>The complete chloroplast genome sequence of Lithospermum erythrorhizon: insights into the phylogenetic relationship among Boraginaceae species and the maternal lineages of purple gromwells.</title>
        <authorList>
            <person name="Okada T."/>
            <person name="Watanabe K."/>
        </authorList>
    </citation>
    <scope>NUCLEOTIDE SEQUENCE [LARGE SCALE GENOMIC DNA]</scope>
</reference>
<keyword evidence="8" id="KW-1185">Reference proteome</keyword>
<dbReference type="SUPFAM" id="SSF53098">
    <property type="entry name" value="Ribonuclease H-like"/>
    <property type="match status" value="1"/>
</dbReference>
<evidence type="ECO:0000256" key="4">
    <source>
        <dbReference type="ARBA" id="ARBA00022833"/>
    </source>
</evidence>
<comment type="caution">
    <text evidence="7">The sequence shown here is derived from an EMBL/GenBank/DDBJ whole genome shotgun (WGS) entry which is preliminary data.</text>
</comment>
<keyword evidence="4" id="KW-0862">Zinc</keyword>
<sequence>MKRAMSLVNIIFLTTNLWWSGEQKIGYMGVTGEVLARELLRVMDDWHIREKVISISVDNTSSNDNCIARLKVDFSNRRNLALEGQLFHVRCCAYILNILVQDGLDVIKPCVDNIRNGVRYLLNSKTRCKAFKKIVDELGLEGRLQGLDTKTRWNSTWLNNLRH</sequence>
<dbReference type="Proteomes" id="UP001454036">
    <property type="component" value="Unassembled WGS sequence"/>
</dbReference>
<keyword evidence="2" id="KW-0479">Metal-binding</keyword>
<dbReference type="InterPro" id="IPR052035">
    <property type="entry name" value="ZnF_BED_domain_contain"/>
</dbReference>
<evidence type="ECO:0000256" key="1">
    <source>
        <dbReference type="ARBA" id="ARBA00004123"/>
    </source>
</evidence>
<dbReference type="EMBL" id="BAABME010000753">
    <property type="protein sequence ID" value="GAA0145239.1"/>
    <property type="molecule type" value="Genomic_DNA"/>
</dbReference>
<evidence type="ECO:0000256" key="6">
    <source>
        <dbReference type="SAM" id="SignalP"/>
    </source>
</evidence>
<accession>A0AAV3P0U4</accession>
<comment type="subcellular location">
    <subcellularLocation>
        <location evidence="1">Nucleus</location>
    </subcellularLocation>
</comment>
<keyword evidence="3" id="KW-0863">Zinc-finger</keyword>
<dbReference type="PANTHER" id="PTHR46481:SF10">
    <property type="entry name" value="ZINC FINGER BED DOMAIN-CONTAINING PROTEIN 39"/>
    <property type="match status" value="1"/>
</dbReference>
<evidence type="ECO:0000256" key="5">
    <source>
        <dbReference type="ARBA" id="ARBA00023242"/>
    </source>
</evidence>
<name>A0AAV3P0U4_LITER</name>
<evidence type="ECO:0000256" key="2">
    <source>
        <dbReference type="ARBA" id="ARBA00022723"/>
    </source>
</evidence>
<feature type="signal peptide" evidence="6">
    <location>
        <begin position="1"/>
        <end position="20"/>
    </location>
</feature>
<protein>
    <recommendedName>
        <fullName evidence="9">Transposase</fullName>
    </recommendedName>
</protein>
<evidence type="ECO:0008006" key="9">
    <source>
        <dbReference type="Google" id="ProtNLM"/>
    </source>
</evidence>
<dbReference type="InterPro" id="IPR012337">
    <property type="entry name" value="RNaseH-like_sf"/>
</dbReference>
<feature type="chain" id="PRO_5043382834" description="Transposase" evidence="6">
    <location>
        <begin position="21"/>
        <end position="163"/>
    </location>
</feature>
<gene>
    <name evidence="7" type="ORF">LIER_05481</name>
</gene>
<evidence type="ECO:0000313" key="8">
    <source>
        <dbReference type="Proteomes" id="UP001454036"/>
    </source>
</evidence>
<dbReference type="PANTHER" id="PTHR46481">
    <property type="entry name" value="ZINC FINGER BED DOMAIN-CONTAINING PROTEIN 4"/>
    <property type="match status" value="1"/>
</dbReference>
<keyword evidence="5" id="KW-0539">Nucleus</keyword>
<organism evidence="7 8">
    <name type="scientific">Lithospermum erythrorhizon</name>
    <name type="common">Purple gromwell</name>
    <name type="synonym">Lithospermum officinale var. erythrorhizon</name>
    <dbReference type="NCBI Taxonomy" id="34254"/>
    <lineage>
        <taxon>Eukaryota</taxon>
        <taxon>Viridiplantae</taxon>
        <taxon>Streptophyta</taxon>
        <taxon>Embryophyta</taxon>
        <taxon>Tracheophyta</taxon>
        <taxon>Spermatophyta</taxon>
        <taxon>Magnoliopsida</taxon>
        <taxon>eudicotyledons</taxon>
        <taxon>Gunneridae</taxon>
        <taxon>Pentapetalae</taxon>
        <taxon>asterids</taxon>
        <taxon>lamiids</taxon>
        <taxon>Boraginales</taxon>
        <taxon>Boraginaceae</taxon>
        <taxon>Boraginoideae</taxon>
        <taxon>Lithospermeae</taxon>
        <taxon>Lithospermum</taxon>
    </lineage>
</organism>
<keyword evidence="6" id="KW-0732">Signal</keyword>
<dbReference type="GO" id="GO:0005634">
    <property type="term" value="C:nucleus"/>
    <property type="evidence" value="ECO:0007669"/>
    <property type="project" value="UniProtKB-SubCell"/>
</dbReference>
<evidence type="ECO:0000256" key="3">
    <source>
        <dbReference type="ARBA" id="ARBA00022771"/>
    </source>
</evidence>
<dbReference type="AlphaFoldDB" id="A0AAV3P0U4"/>
<dbReference type="GO" id="GO:0008270">
    <property type="term" value="F:zinc ion binding"/>
    <property type="evidence" value="ECO:0007669"/>
    <property type="project" value="UniProtKB-KW"/>
</dbReference>
<evidence type="ECO:0000313" key="7">
    <source>
        <dbReference type="EMBL" id="GAA0145239.1"/>
    </source>
</evidence>